<evidence type="ECO:0000313" key="2">
    <source>
        <dbReference type="Proteomes" id="UP001152622"/>
    </source>
</evidence>
<sequence>MEGVKLTAKDRPSQAAPQCQGYRQGKLCCSRRKWLKARHGNGRVKLQRHHGEVMSPVCMSRDLGPACLPHPMSLNRFAVVSTEPTACAFSSTPPATPLLRVAREALGQRRLFLAPDRRNGADLPTQQYERGNGAVVRRRGGCTAIASHQDAIWSPGREAEFAGGSSGPGGALNVKIPSSCISVRR</sequence>
<reference evidence="1" key="1">
    <citation type="journal article" date="2023" name="Science">
        <title>Genome structures resolve the early diversification of teleost fishes.</title>
        <authorList>
            <person name="Parey E."/>
            <person name="Louis A."/>
            <person name="Montfort J."/>
            <person name="Bouchez O."/>
            <person name="Roques C."/>
            <person name="Iampietro C."/>
            <person name="Lluch J."/>
            <person name="Castinel A."/>
            <person name="Donnadieu C."/>
            <person name="Desvignes T."/>
            <person name="Floi Bucao C."/>
            <person name="Jouanno E."/>
            <person name="Wen M."/>
            <person name="Mejri S."/>
            <person name="Dirks R."/>
            <person name="Jansen H."/>
            <person name="Henkel C."/>
            <person name="Chen W.J."/>
            <person name="Zahm M."/>
            <person name="Cabau C."/>
            <person name="Klopp C."/>
            <person name="Thompson A.W."/>
            <person name="Robinson-Rechavi M."/>
            <person name="Braasch I."/>
            <person name="Lecointre G."/>
            <person name="Bobe J."/>
            <person name="Postlethwait J.H."/>
            <person name="Berthelot C."/>
            <person name="Roest Crollius H."/>
            <person name="Guiguen Y."/>
        </authorList>
    </citation>
    <scope>NUCLEOTIDE SEQUENCE</scope>
    <source>
        <strain evidence="1">WJC10195</strain>
    </source>
</reference>
<accession>A0A9Q1EVI0</accession>
<organism evidence="1 2">
    <name type="scientific">Synaphobranchus kaupii</name>
    <name type="common">Kaup's arrowtooth eel</name>
    <dbReference type="NCBI Taxonomy" id="118154"/>
    <lineage>
        <taxon>Eukaryota</taxon>
        <taxon>Metazoa</taxon>
        <taxon>Chordata</taxon>
        <taxon>Craniata</taxon>
        <taxon>Vertebrata</taxon>
        <taxon>Euteleostomi</taxon>
        <taxon>Actinopterygii</taxon>
        <taxon>Neopterygii</taxon>
        <taxon>Teleostei</taxon>
        <taxon>Anguilliformes</taxon>
        <taxon>Synaphobranchidae</taxon>
        <taxon>Synaphobranchus</taxon>
    </lineage>
</organism>
<dbReference type="EMBL" id="JAINUF010000012">
    <property type="protein sequence ID" value="KAJ8345785.1"/>
    <property type="molecule type" value="Genomic_DNA"/>
</dbReference>
<protein>
    <submittedName>
        <fullName evidence="1">Uncharacterized protein</fullName>
    </submittedName>
</protein>
<dbReference type="Proteomes" id="UP001152622">
    <property type="component" value="Chromosome 12"/>
</dbReference>
<proteinExistence type="predicted"/>
<evidence type="ECO:0000313" key="1">
    <source>
        <dbReference type="EMBL" id="KAJ8345785.1"/>
    </source>
</evidence>
<dbReference type="AlphaFoldDB" id="A0A9Q1EVI0"/>
<name>A0A9Q1EVI0_SYNKA</name>
<gene>
    <name evidence="1" type="ORF">SKAU_G00299780</name>
</gene>
<comment type="caution">
    <text evidence="1">The sequence shown here is derived from an EMBL/GenBank/DDBJ whole genome shotgun (WGS) entry which is preliminary data.</text>
</comment>
<keyword evidence="2" id="KW-1185">Reference proteome</keyword>